<keyword evidence="1" id="KW-1133">Transmembrane helix</keyword>
<reference evidence="3 4" key="3">
    <citation type="submission" date="2020-02" db="EMBL/GenBank/DDBJ databases">
        <title>Sequencing the genomes of 1000 actinobacteria strains.</title>
        <authorList>
            <person name="Klenk H.-P."/>
        </authorList>
    </citation>
    <scope>NUCLEOTIDE SEQUENCE [LARGE SCALE GENOMIC DNA]</scope>
    <source>
        <strain evidence="3 4">DSM 45201</strain>
    </source>
</reference>
<dbReference type="EMBL" id="BMMI01000002">
    <property type="protein sequence ID" value="GGL59223.1"/>
    <property type="molecule type" value="Genomic_DNA"/>
</dbReference>
<reference evidence="2" key="4">
    <citation type="submission" date="2024-05" db="EMBL/GenBank/DDBJ databases">
        <authorList>
            <person name="Sun Q."/>
            <person name="Zhou Y."/>
        </authorList>
    </citation>
    <scope>NUCLEOTIDE SEQUENCE</scope>
    <source>
        <strain evidence="2">CGMCC 4.5581</strain>
    </source>
</reference>
<sequence>MTGRGSAEGSRSPLWVWPSAAGVVAAGAALWLTTIRPTSGWLTHLWPGDQSAADTVFQVVVTSVITVTTLTFSLTVVALQLASQQFSPRLLREVTRDRVWKGVLAVLTAAFVYSIVAIRQLDSTSPVPVVSALVSMLLGIAAFAAGLTFITHMTRLLRVDTLMLKVHDETRTAIAKFYPRHDEPLDDPDQLDLDPARGELVAAPRSGYVRRVDVERLVRAARRHDAVVRIETRPGDHVVQHTPVATVWACRGGEVAGALAGEVRAAVDLGYERTLDQDAGFGFRQLADIAVKAVSPAINDPVTASTALGHMGDLLTLVVGSHTGPTLHRDADGAGRAIVPDRDLRYYLELCCGQLRRYGGSEPSVLGSVLQMLRDVAVSCRDDAQRAEVRRAADETLAQLPEQAAGADAEAVRDMRRRVELALTGELVAAFADRAGETRSM</sequence>
<keyword evidence="1" id="KW-0812">Transmembrane</keyword>
<accession>A0A846LQD4</accession>
<keyword evidence="5" id="KW-1185">Reference proteome</keyword>
<evidence type="ECO:0000256" key="1">
    <source>
        <dbReference type="SAM" id="Phobius"/>
    </source>
</evidence>
<gene>
    <name evidence="3" type="ORF">FB380_003120</name>
    <name evidence="2" type="ORF">GCM10011589_13960</name>
</gene>
<protein>
    <submittedName>
        <fullName evidence="3">Putative membrane protein</fullName>
    </submittedName>
</protein>
<name>A0A846LQD4_9ACTN</name>
<proteinExistence type="predicted"/>
<feature type="transmembrane region" description="Helical" evidence="1">
    <location>
        <begin position="14"/>
        <end position="35"/>
    </location>
</feature>
<dbReference type="Proteomes" id="UP000648663">
    <property type="component" value="Unassembled WGS sequence"/>
</dbReference>
<evidence type="ECO:0000313" key="2">
    <source>
        <dbReference type="EMBL" id="GGL59223.1"/>
    </source>
</evidence>
<organism evidence="3 4">
    <name type="scientific">Modestobacter marinus</name>
    <dbReference type="NCBI Taxonomy" id="477641"/>
    <lineage>
        <taxon>Bacteria</taxon>
        <taxon>Bacillati</taxon>
        <taxon>Actinomycetota</taxon>
        <taxon>Actinomycetes</taxon>
        <taxon>Geodermatophilales</taxon>
        <taxon>Geodermatophilaceae</taxon>
        <taxon>Modestobacter</taxon>
    </lineage>
</organism>
<evidence type="ECO:0000313" key="5">
    <source>
        <dbReference type="Proteomes" id="UP000648663"/>
    </source>
</evidence>
<reference evidence="5" key="2">
    <citation type="journal article" date="2019" name="Int. J. Syst. Evol. Microbiol.">
        <title>The Global Catalogue of Microorganisms (GCM) 10K type strain sequencing project: providing services to taxonomists for standard genome sequencing and annotation.</title>
        <authorList>
            <consortium name="The Broad Institute Genomics Platform"/>
            <consortium name="The Broad Institute Genome Sequencing Center for Infectious Disease"/>
            <person name="Wu L."/>
            <person name="Ma J."/>
        </authorList>
    </citation>
    <scope>NUCLEOTIDE SEQUENCE [LARGE SCALE GENOMIC DNA]</scope>
    <source>
        <strain evidence="5">CGMCC 4.5581</strain>
    </source>
</reference>
<feature type="transmembrane region" description="Helical" evidence="1">
    <location>
        <begin position="55"/>
        <end position="79"/>
    </location>
</feature>
<dbReference type="Proteomes" id="UP000552836">
    <property type="component" value="Unassembled WGS sequence"/>
</dbReference>
<dbReference type="RefSeq" id="WP_166755856.1">
    <property type="nucleotide sequence ID" value="NZ_BAABJU010000023.1"/>
</dbReference>
<keyword evidence="1" id="KW-0472">Membrane</keyword>
<dbReference type="EMBL" id="JAAMPA010000001">
    <property type="protein sequence ID" value="NIH68674.1"/>
    <property type="molecule type" value="Genomic_DNA"/>
</dbReference>
<comment type="caution">
    <text evidence="3">The sequence shown here is derived from an EMBL/GenBank/DDBJ whole genome shotgun (WGS) entry which is preliminary data.</text>
</comment>
<dbReference type="Pfam" id="PF10011">
    <property type="entry name" value="DUF2254"/>
    <property type="match status" value="1"/>
</dbReference>
<feature type="transmembrane region" description="Helical" evidence="1">
    <location>
        <begin position="130"/>
        <end position="150"/>
    </location>
</feature>
<evidence type="ECO:0000313" key="3">
    <source>
        <dbReference type="EMBL" id="NIH68674.1"/>
    </source>
</evidence>
<feature type="transmembrane region" description="Helical" evidence="1">
    <location>
        <begin position="99"/>
        <end position="118"/>
    </location>
</feature>
<evidence type="ECO:0000313" key="4">
    <source>
        <dbReference type="Proteomes" id="UP000552836"/>
    </source>
</evidence>
<reference evidence="2" key="1">
    <citation type="journal article" date="2014" name="Int. J. Syst. Evol. Microbiol.">
        <title>Complete genome of a new Firmicutes species belonging to the dominant human colonic microbiota ('Ruminococcus bicirculans') reveals two chromosomes and a selective capacity to utilize plant glucans.</title>
        <authorList>
            <consortium name="NISC Comparative Sequencing Program"/>
            <person name="Wegmann U."/>
            <person name="Louis P."/>
            <person name="Goesmann A."/>
            <person name="Henrissat B."/>
            <person name="Duncan S.H."/>
            <person name="Flint H.J."/>
        </authorList>
    </citation>
    <scope>NUCLEOTIDE SEQUENCE</scope>
    <source>
        <strain evidence="2">CGMCC 4.5581</strain>
    </source>
</reference>
<dbReference type="InterPro" id="IPR018723">
    <property type="entry name" value="DUF2254_membrane"/>
</dbReference>
<dbReference type="AlphaFoldDB" id="A0A846LQD4"/>